<dbReference type="GeneID" id="13996834"/>
<reference evidence="1 2" key="1">
    <citation type="journal article" date="2012" name="BMC Genomics">
        <title>The Caulobacter crescentus phage phiCbK: genomics of a canonical phage.</title>
        <authorList>
            <person name="Gill J.J."/>
            <person name="Berry J.D."/>
            <person name="Russell W.K."/>
            <person name="Lessor L."/>
            <person name="Escobar Garcia D.A."/>
            <person name="Hernandez D."/>
            <person name="Kane A."/>
            <person name="Keene J."/>
            <person name="Maddox M."/>
            <person name="Martin R."/>
            <person name="Mohan S."/>
            <person name="Thorn A.M."/>
            <person name="Russell D.H."/>
            <person name="Young R."/>
        </authorList>
    </citation>
    <scope>NUCLEOTIDE SEQUENCE [LARGE SCALE GENOMIC DNA]</scope>
</reference>
<organism evidence="1 2">
    <name type="scientific">Caulobacter phage CcrSwift</name>
    <dbReference type="NCBI Taxonomy" id="2927984"/>
    <lineage>
        <taxon>Viruses</taxon>
        <taxon>Duplodnaviria</taxon>
        <taxon>Heunggongvirae</taxon>
        <taxon>Uroviricota</taxon>
        <taxon>Caudoviricetes</taxon>
        <taxon>Jeanschmidtviridae</taxon>
        <taxon>Shapirovirus</taxon>
        <taxon>Shapirovirus swift</taxon>
    </lineage>
</organism>
<gene>
    <name evidence="1" type="ORF">CcrSwift_gp299</name>
</gene>
<evidence type="ECO:0000313" key="1">
    <source>
        <dbReference type="EMBL" id="AFU88617.1"/>
    </source>
</evidence>
<dbReference type="Proteomes" id="UP000000460">
    <property type="component" value="Segment"/>
</dbReference>
<dbReference type="EMBL" id="JX100809">
    <property type="protein sequence ID" value="AFU88617.1"/>
    <property type="molecule type" value="Genomic_DNA"/>
</dbReference>
<dbReference type="RefSeq" id="YP_006990032.1">
    <property type="nucleotide sequence ID" value="NC_019411.1"/>
</dbReference>
<protein>
    <submittedName>
        <fullName evidence="1">Uncharacterized protein</fullName>
    </submittedName>
</protein>
<sequence>MPRPAQRRHALYLLVVSCGPLVIMKGPEAFTPWPVLRKAILKTMREAHGLKASEVSAVEGLADPRSEDPQDRNAVEKFAAAFAGSDNFPAFHLYAWTGEGFALVRAPLEQETAA</sequence>
<accession>K4K7I6</accession>
<name>K4K7I6_9CAUD</name>
<keyword evidence="2" id="KW-1185">Reference proteome</keyword>
<proteinExistence type="predicted"/>
<dbReference type="KEGG" id="vg:13996834"/>
<evidence type="ECO:0000313" key="2">
    <source>
        <dbReference type="Proteomes" id="UP000000460"/>
    </source>
</evidence>